<dbReference type="InterPro" id="IPR000160">
    <property type="entry name" value="GGDEF_dom"/>
</dbReference>
<dbReference type="InterPro" id="IPR029787">
    <property type="entry name" value="Nucleotide_cyclase"/>
</dbReference>
<dbReference type="Gene3D" id="3.30.70.270">
    <property type="match status" value="1"/>
</dbReference>
<dbReference type="PROSITE" id="PS50887">
    <property type="entry name" value="GGDEF"/>
    <property type="match status" value="1"/>
</dbReference>
<evidence type="ECO:0000259" key="3">
    <source>
        <dbReference type="PROSITE" id="PS50887"/>
    </source>
</evidence>
<keyword evidence="2" id="KW-0472">Membrane</keyword>
<dbReference type="AlphaFoldDB" id="A0A939DAQ5"/>
<evidence type="ECO:0000256" key="2">
    <source>
        <dbReference type="SAM" id="Phobius"/>
    </source>
</evidence>
<dbReference type="CDD" id="cd01949">
    <property type="entry name" value="GGDEF"/>
    <property type="match status" value="1"/>
</dbReference>
<feature type="transmembrane region" description="Helical" evidence="2">
    <location>
        <begin position="36"/>
        <end position="54"/>
    </location>
</feature>
<keyword evidence="5" id="KW-1185">Reference proteome</keyword>
<feature type="transmembrane region" description="Helical" evidence="2">
    <location>
        <begin position="169"/>
        <end position="189"/>
    </location>
</feature>
<feature type="transmembrane region" description="Helical" evidence="2">
    <location>
        <begin position="273"/>
        <end position="295"/>
    </location>
</feature>
<proteinExistence type="predicted"/>
<accession>A0A939DAQ5</accession>
<dbReference type="FunFam" id="3.30.70.270:FF:000001">
    <property type="entry name" value="Diguanylate cyclase domain protein"/>
    <property type="match status" value="1"/>
</dbReference>
<gene>
    <name evidence="4" type="ORF">JYB65_13000</name>
</gene>
<name>A0A939DAQ5_CLOAM</name>
<feature type="domain" description="GGDEF" evidence="3">
    <location>
        <begin position="392"/>
        <end position="525"/>
    </location>
</feature>
<feature type="transmembrane region" description="Helical" evidence="2">
    <location>
        <begin position="12"/>
        <end position="30"/>
    </location>
</feature>
<dbReference type="SUPFAM" id="SSF55073">
    <property type="entry name" value="Nucleotide cyclase"/>
    <property type="match status" value="1"/>
</dbReference>
<feature type="transmembrane region" description="Helical" evidence="2">
    <location>
        <begin position="66"/>
        <end position="86"/>
    </location>
</feature>
<dbReference type="NCBIfam" id="TIGR00254">
    <property type="entry name" value="GGDEF"/>
    <property type="match status" value="1"/>
</dbReference>
<feature type="transmembrane region" description="Helical" evidence="2">
    <location>
        <begin position="301"/>
        <end position="320"/>
    </location>
</feature>
<evidence type="ECO:0000256" key="1">
    <source>
        <dbReference type="SAM" id="Coils"/>
    </source>
</evidence>
<evidence type="ECO:0000313" key="5">
    <source>
        <dbReference type="Proteomes" id="UP000664545"/>
    </source>
</evidence>
<keyword evidence="2" id="KW-1133">Transmembrane helix</keyword>
<protein>
    <submittedName>
        <fullName evidence="4">GGDEF domain-containing protein</fullName>
    </submittedName>
</protein>
<dbReference type="PANTHER" id="PTHR45138">
    <property type="entry name" value="REGULATORY COMPONENTS OF SENSORY TRANSDUCTION SYSTEM"/>
    <property type="match status" value="1"/>
</dbReference>
<organism evidence="4 5">
    <name type="scientific">Clostridium aminobutyricum</name>
    <dbReference type="NCBI Taxonomy" id="33953"/>
    <lineage>
        <taxon>Bacteria</taxon>
        <taxon>Bacillati</taxon>
        <taxon>Bacillota</taxon>
        <taxon>Clostridia</taxon>
        <taxon>Eubacteriales</taxon>
        <taxon>Clostridiaceae</taxon>
        <taxon>Clostridium</taxon>
    </lineage>
</organism>
<feature type="transmembrane region" description="Helical" evidence="2">
    <location>
        <begin position="133"/>
        <end position="157"/>
    </location>
</feature>
<dbReference type="SMART" id="SM00267">
    <property type="entry name" value="GGDEF"/>
    <property type="match status" value="1"/>
</dbReference>
<keyword evidence="1" id="KW-0175">Coiled coil</keyword>
<dbReference type="InterPro" id="IPR050469">
    <property type="entry name" value="Diguanylate_Cyclase"/>
</dbReference>
<feature type="coiled-coil region" evidence="1">
    <location>
        <begin position="326"/>
        <end position="360"/>
    </location>
</feature>
<dbReference type="InterPro" id="IPR043128">
    <property type="entry name" value="Rev_trsase/Diguanyl_cyclase"/>
</dbReference>
<reference evidence="4" key="1">
    <citation type="submission" date="2021-02" db="EMBL/GenBank/DDBJ databases">
        <title>Abyssanaerobacter marinus gen.nov., sp., nov, anaerobic bacterium isolated from the Onnuri vent field of Indian Ocean and suggestion of Mogibacteriaceae fam. nov., and proposal of reclassification of ambiguous this family's genus member.</title>
        <authorList>
            <person name="Kim Y.J."/>
            <person name="Yang J.-A."/>
        </authorList>
    </citation>
    <scope>NUCLEOTIDE SEQUENCE</scope>
    <source>
        <strain evidence="4">DSM 2634</strain>
    </source>
</reference>
<dbReference type="GO" id="GO:0052621">
    <property type="term" value="F:diguanylate cyclase activity"/>
    <property type="evidence" value="ECO:0007669"/>
    <property type="project" value="TreeGrafter"/>
</dbReference>
<sequence length="525" mass="60434">MKTSLSVTRKKAVDLLVLYTFAYYLLLLVFKNDRIVISDSFSILGEVASLFFIGMSFQWQKNENKIVWKIFFAGTVSYLIGDMIWSYFELVLHQEVPILSICDLFYMVSSIFYFIGMIVYIRKESLFNLIRTAFDALITMTVSLTLIWKFFLIPIAADSSLTFWEKAVSLSYPIFDIGYLGAVLSLFLLFTPKSTNKKSHLLLSMAFLVWFVADQIYLVLQNYTYISGGFIDPLWPIGCWTFALVAVYSESSESNEETKQSSLARQHLLLKEYFRFLLPYLTTCLLIIIVLGQYILEDPLIAGTVISIMLIMIRQIFSLFENQHLISVIQRTNQSLEASKQKLEVQNNELKRLNDLKEWEANTDFLTGLYNRRYINDRLKNLLLEESKSDEVEVSFLIIDIDHFKHINDQEGHKTGDIVLQKVAILIRECIRSTDIAGRYGGDEFIIILPYTDLALAQTIADRLIRTAPMIHFNENGICSKLTLSIGCTQWKGLMTDFDMNHVLSTADRSLYKAKKAGRNQFIAE</sequence>
<comment type="caution">
    <text evidence="4">The sequence shown here is derived from an EMBL/GenBank/DDBJ whole genome shotgun (WGS) entry which is preliminary data.</text>
</comment>
<keyword evidence="2" id="KW-0812">Transmembrane</keyword>
<evidence type="ECO:0000313" key="4">
    <source>
        <dbReference type="EMBL" id="MBN7774276.1"/>
    </source>
</evidence>
<feature type="transmembrane region" description="Helical" evidence="2">
    <location>
        <begin position="233"/>
        <end position="252"/>
    </location>
</feature>
<feature type="transmembrane region" description="Helical" evidence="2">
    <location>
        <begin position="201"/>
        <end position="221"/>
    </location>
</feature>
<dbReference type="Proteomes" id="UP000664545">
    <property type="component" value="Unassembled WGS sequence"/>
</dbReference>
<dbReference type="RefSeq" id="WP_206583119.1">
    <property type="nucleotide sequence ID" value="NZ_JAFJZZ010000008.1"/>
</dbReference>
<dbReference type="Pfam" id="PF00990">
    <property type="entry name" value="GGDEF"/>
    <property type="match status" value="1"/>
</dbReference>
<dbReference type="EMBL" id="JAFJZZ010000008">
    <property type="protein sequence ID" value="MBN7774276.1"/>
    <property type="molecule type" value="Genomic_DNA"/>
</dbReference>
<feature type="transmembrane region" description="Helical" evidence="2">
    <location>
        <begin position="98"/>
        <end position="121"/>
    </location>
</feature>
<dbReference type="PANTHER" id="PTHR45138:SF9">
    <property type="entry name" value="DIGUANYLATE CYCLASE DGCM-RELATED"/>
    <property type="match status" value="1"/>
</dbReference>